<feature type="transmembrane region" description="Helical" evidence="1">
    <location>
        <begin position="62"/>
        <end position="81"/>
    </location>
</feature>
<dbReference type="GeneID" id="106673123"/>
<name>A0A8I6S9Y7_CIMLE</name>
<keyword evidence="1" id="KW-0812">Transmembrane</keyword>
<proteinExistence type="predicted"/>
<feature type="transmembrane region" description="Helical" evidence="1">
    <location>
        <begin position="20"/>
        <end position="42"/>
    </location>
</feature>
<evidence type="ECO:0000313" key="3">
    <source>
        <dbReference type="Proteomes" id="UP000494040"/>
    </source>
</evidence>
<dbReference type="AlphaFoldDB" id="A0A8I6S9Y7"/>
<dbReference type="RefSeq" id="XP_014260602.1">
    <property type="nucleotide sequence ID" value="XM_014405116.1"/>
</dbReference>
<dbReference type="OrthoDB" id="10445019at2759"/>
<evidence type="ECO:0000313" key="2">
    <source>
        <dbReference type="EnsemblMetazoa" id="XP_014260602.1"/>
    </source>
</evidence>
<sequence>MMSIIVSSFHIKTEFSIPQIGYGTNLNLLILSTSFSAMIVPFAVRIQASIVKDFPFEPITELLFTVAGTMCYAAGGLVTIMEWRNKQSLDTVFFRTTFNEIFLAKGIISSLLSLIVMVDIYVEYKYSKGRLDSLY</sequence>
<keyword evidence="3" id="KW-1185">Reference proteome</keyword>
<feature type="transmembrane region" description="Helical" evidence="1">
    <location>
        <begin position="101"/>
        <end position="122"/>
    </location>
</feature>
<protein>
    <submittedName>
        <fullName evidence="2">Uncharacterized protein</fullName>
    </submittedName>
</protein>
<dbReference type="Proteomes" id="UP000494040">
    <property type="component" value="Unassembled WGS sequence"/>
</dbReference>
<reference evidence="2" key="1">
    <citation type="submission" date="2022-01" db="UniProtKB">
        <authorList>
            <consortium name="EnsemblMetazoa"/>
        </authorList>
    </citation>
    <scope>IDENTIFICATION</scope>
</reference>
<dbReference type="KEGG" id="clec:106673123"/>
<keyword evidence="1" id="KW-0472">Membrane</keyword>
<accession>A0A8I6S9Y7</accession>
<dbReference type="EnsemblMetazoa" id="XM_014405116.1">
    <property type="protein sequence ID" value="XP_014260602.1"/>
    <property type="gene ID" value="LOC106673123"/>
</dbReference>
<evidence type="ECO:0000256" key="1">
    <source>
        <dbReference type="SAM" id="Phobius"/>
    </source>
</evidence>
<keyword evidence="1" id="KW-1133">Transmembrane helix</keyword>
<organism evidence="2 3">
    <name type="scientific">Cimex lectularius</name>
    <name type="common">Bed bug</name>
    <name type="synonym">Acanthia lectularia</name>
    <dbReference type="NCBI Taxonomy" id="79782"/>
    <lineage>
        <taxon>Eukaryota</taxon>
        <taxon>Metazoa</taxon>
        <taxon>Ecdysozoa</taxon>
        <taxon>Arthropoda</taxon>
        <taxon>Hexapoda</taxon>
        <taxon>Insecta</taxon>
        <taxon>Pterygota</taxon>
        <taxon>Neoptera</taxon>
        <taxon>Paraneoptera</taxon>
        <taxon>Hemiptera</taxon>
        <taxon>Heteroptera</taxon>
        <taxon>Panheteroptera</taxon>
        <taxon>Cimicomorpha</taxon>
        <taxon>Cimicidae</taxon>
        <taxon>Cimex</taxon>
    </lineage>
</organism>